<keyword evidence="1" id="KW-0732">Signal</keyword>
<dbReference type="HOGENOM" id="CLU_1651070_0_0_14"/>
<dbReference type="NCBIfam" id="NF038029">
    <property type="entry name" value="LP_plasma"/>
    <property type="match status" value="1"/>
</dbReference>
<feature type="chain" id="PRO_5004875800" description="Lipoprotein" evidence="1">
    <location>
        <begin position="20"/>
        <end position="160"/>
    </location>
</feature>
<feature type="signal peptide" evidence="1">
    <location>
        <begin position="1"/>
        <end position="19"/>
    </location>
</feature>
<dbReference type="EMBL" id="CP006934">
    <property type="protein sequence ID" value="AHI53755.1"/>
    <property type="molecule type" value="Genomic_DNA"/>
</dbReference>
<sequence>MKKLLVFLATFTITTSSTATLVSCGNIKNTNKNPIEELVHNWSELVKLGEKSTKEIVETFKDSDSKEKEVFFRIAKNNKNFQFFLIKRAQIYFQLFQFWKFHPDLFFKKIPIYPIVLIEDFEDKIYKWEIWNVNEVANENTIKIITDIFIDALNFDIEND</sequence>
<organism evidence="2 3">
    <name type="scientific">Spiroplasma sabaudiense Ar-1343</name>
    <dbReference type="NCBI Taxonomy" id="1276257"/>
    <lineage>
        <taxon>Bacteria</taxon>
        <taxon>Bacillati</taxon>
        <taxon>Mycoplasmatota</taxon>
        <taxon>Mollicutes</taxon>
        <taxon>Entomoplasmatales</taxon>
        <taxon>Spiroplasmataceae</taxon>
        <taxon>Spiroplasma</taxon>
    </lineage>
</organism>
<dbReference type="InterPro" id="IPR054816">
    <property type="entry name" value="Lipoprotein_mollicutes-type_CS"/>
</dbReference>
<reference evidence="2 3" key="1">
    <citation type="journal article" date="2014" name="Genome Biol. Evol.">
        <title>Molecular evolution of the substrate utilization strategies and putative virulence factors in mosquito-associated Spiroplasma species.</title>
        <authorList>
            <person name="Chang T.H."/>
            <person name="Lo W.S."/>
            <person name="Ku C."/>
            <person name="Chen L.L."/>
            <person name="Kuo C.H."/>
        </authorList>
    </citation>
    <scope>NUCLEOTIDE SEQUENCE [LARGE SCALE GENOMIC DNA]</scope>
    <source>
        <strain evidence="2">Ar-1343</strain>
    </source>
</reference>
<dbReference type="Proteomes" id="UP000019265">
    <property type="component" value="Chromosome"/>
</dbReference>
<name>W6AA90_9MOLU</name>
<dbReference type="OrthoDB" id="9911460at2"/>
<evidence type="ECO:0000313" key="3">
    <source>
        <dbReference type="Proteomes" id="UP000019265"/>
    </source>
</evidence>
<evidence type="ECO:0000313" key="2">
    <source>
        <dbReference type="EMBL" id="AHI53755.1"/>
    </source>
</evidence>
<dbReference type="PROSITE" id="PS51257">
    <property type="entry name" value="PROKAR_LIPOPROTEIN"/>
    <property type="match status" value="1"/>
</dbReference>
<gene>
    <name evidence="2" type="ORF">SSABA_v1c03460</name>
</gene>
<dbReference type="PATRIC" id="fig|1276257.3.peg.355"/>
<evidence type="ECO:0000256" key="1">
    <source>
        <dbReference type="SAM" id="SignalP"/>
    </source>
</evidence>
<dbReference type="AlphaFoldDB" id="W6AA90"/>
<accession>W6AA90</accession>
<dbReference type="RefSeq" id="WP_025250891.1">
    <property type="nucleotide sequence ID" value="NZ_CP006934.1"/>
</dbReference>
<evidence type="ECO:0008006" key="4">
    <source>
        <dbReference type="Google" id="ProtNLM"/>
    </source>
</evidence>
<keyword evidence="3" id="KW-1185">Reference proteome</keyword>
<protein>
    <recommendedName>
        <fullName evidence="4">Lipoprotein</fullName>
    </recommendedName>
</protein>
<proteinExistence type="predicted"/>
<dbReference type="KEGG" id="ssab:SSABA_v1c03460"/>